<dbReference type="InterPro" id="IPR002646">
    <property type="entry name" value="PolA_pol_head_dom"/>
</dbReference>
<dbReference type="GO" id="GO:0005524">
    <property type="term" value="F:ATP binding"/>
    <property type="evidence" value="ECO:0007669"/>
    <property type="project" value="UniProtKB-UniRule"/>
</dbReference>
<feature type="binding site" evidence="12">
    <location>
        <position position="40"/>
    </location>
    <ligand>
        <name>Mg(2+)</name>
        <dbReference type="ChEBI" id="CHEBI:18420"/>
    </ligand>
</feature>
<dbReference type="GO" id="GO:0016791">
    <property type="term" value="F:phosphatase activity"/>
    <property type="evidence" value="ECO:0007669"/>
    <property type="project" value="UniProtKB-UniRule"/>
</dbReference>
<dbReference type="Proteomes" id="UP000189628">
    <property type="component" value="Chromosome"/>
</dbReference>
<dbReference type="InterPro" id="IPR050124">
    <property type="entry name" value="tRNA_CCA-adding_enzyme"/>
</dbReference>
<sequence>MTERAASAGDAIVDPATHGLDVYAVGGAIRDTLLGLPVQDRDYVVVGATPEAMEAHGFRTVGKDFPVFLHPRTQAEYALARTERKTAAGYKGFSVYYAPDVTLEDDLVRRDLTINAMAQRVAENGALVGPVIDPYGGQADLASRTFRHVSEAFAEDPVRILRVARFAARFADFHVAPGTHALMQRMVEAGEVDALVPERVWQEFARGLMEARPSRMFAVLRDCGALARLLPELDRLWGVPQRADYHPEIDTGVHTMMVVDTAAAMGTPLPVRFAALVHDLGKGTTPADILPRHVGHEARSVPMIEDVCQRLRVPTDCRGLALVVAREHGNIHRSDGFDATALVRLLERCDALRKPERFRQALLACEADARGRLGFEHRDYPQPERLLRALQAAASIDAGAVAKRYADNPAHIKQAVHVARIEAVAQAGF</sequence>
<evidence type="ECO:0000256" key="12">
    <source>
        <dbReference type="HAMAP-Rule" id="MF_01261"/>
    </source>
</evidence>
<dbReference type="GO" id="GO:0160016">
    <property type="term" value="F:CCACCA tRNA nucleotidyltransferase activity"/>
    <property type="evidence" value="ECO:0007669"/>
    <property type="project" value="RHEA"/>
</dbReference>
<evidence type="ECO:0000256" key="3">
    <source>
        <dbReference type="ARBA" id="ARBA00022694"/>
    </source>
</evidence>
<dbReference type="Pfam" id="PF12627">
    <property type="entry name" value="PolyA_pol_RNAbd"/>
    <property type="match status" value="1"/>
</dbReference>
<keyword evidence="12" id="KW-0378">Hydrolase</keyword>
<reference evidence="14 15" key="1">
    <citation type="submission" date="2017-02" db="EMBL/GenBank/DDBJ databases">
        <title>Blood Disease Bacterium A2-HR MARDI.</title>
        <authorList>
            <person name="Badrun R."/>
            <person name="Abu Bakar N."/>
            <person name="Laboh R."/>
        </authorList>
    </citation>
    <scope>NUCLEOTIDE SEQUENCE [LARGE SCALE GENOMIC DNA]</scope>
    <source>
        <strain evidence="14 15">A2-HR MARDI</strain>
    </source>
</reference>
<keyword evidence="7 12" id="KW-0692">RNA repair</keyword>
<dbReference type="PIRSF" id="PIRSF000813">
    <property type="entry name" value="CCA_bact"/>
    <property type="match status" value="1"/>
</dbReference>
<dbReference type="EC" id="2.7.7.72" evidence="12"/>
<comment type="similarity">
    <text evidence="12">Belongs to the tRNA nucleotidyltransferase/poly(A) polymerase family. Bacterial CCA-adding enzyme type 1 subfamily.</text>
</comment>
<keyword evidence="10 12" id="KW-0694">RNA-binding</keyword>
<comment type="miscellaneous">
    <text evidence="12">A single active site specifically recognizes both ATP and CTP and is responsible for their addition.</text>
</comment>
<feature type="binding site" evidence="12">
    <location>
        <position position="42"/>
    </location>
    <ligand>
        <name>Mg(2+)</name>
        <dbReference type="ChEBI" id="CHEBI:18420"/>
    </ligand>
</feature>
<evidence type="ECO:0000259" key="13">
    <source>
        <dbReference type="PROSITE" id="PS51831"/>
    </source>
</evidence>
<dbReference type="GO" id="GO:0000287">
    <property type="term" value="F:magnesium ion binding"/>
    <property type="evidence" value="ECO:0007669"/>
    <property type="project" value="UniProtKB-UniRule"/>
</dbReference>
<feature type="binding site" evidence="12">
    <location>
        <position position="165"/>
    </location>
    <ligand>
        <name>CTP</name>
        <dbReference type="ChEBI" id="CHEBI:37563"/>
    </ligand>
</feature>
<feature type="binding site" evidence="12">
    <location>
        <position position="27"/>
    </location>
    <ligand>
        <name>ATP</name>
        <dbReference type="ChEBI" id="CHEBI:30616"/>
    </ligand>
</feature>
<dbReference type="InterPro" id="IPR003607">
    <property type="entry name" value="HD/PDEase_dom"/>
</dbReference>
<dbReference type="AlphaFoldDB" id="A0A1U9VI52"/>
<keyword evidence="5 12" id="KW-0479">Metal-binding</keyword>
<dbReference type="Gene3D" id="1.10.3090.10">
    <property type="entry name" value="cca-adding enzyme, domain 2"/>
    <property type="match status" value="1"/>
</dbReference>
<feature type="binding site" evidence="12">
    <location>
        <position position="27"/>
    </location>
    <ligand>
        <name>CTP</name>
        <dbReference type="ChEBI" id="CHEBI:37563"/>
    </ligand>
</feature>
<keyword evidence="4 12" id="KW-0548">Nucleotidyltransferase</keyword>
<comment type="domain">
    <text evidence="12">Comprises two domains: an N-terminal domain containing the nucleotidyltransferase activity and a C-terminal HD domain associated with both phosphodiesterase and phosphatase activities.</text>
</comment>
<dbReference type="GO" id="GO:0000049">
    <property type="term" value="F:tRNA binding"/>
    <property type="evidence" value="ECO:0007669"/>
    <property type="project" value="UniProtKB-UniRule"/>
</dbReference>
<keyword evidence="3 12" id="KW-0819">tRNA processing</keyword>
<comment type="cofactor">
    <cofactor evidence="12">
        <name>Mg(2+)</name>
        <dbReference type="ChEBI" id="CHEBI:18420"/>
    </cofactor>
    <text evidence="12">Magnesium is required for nucleotidyltransferase activity.</text>
</comment>
<keyword evidence="8 12" id="KW-0067">ATP-binding</keyword>
<evidence type="ECO:0000256" key="2">
    <source>
        <dbReference type="ARBA" id="ARBA00022679"/>
    </source>
</evidence>
<evidence type="ECO:0000256" key="5">
    <source>
        <dbReference type="ARBA" id="ARBA00022723"/>
    </source>
</evidence>
<comment type="catalytic activity">
    <reaction evidence="12">
        <text>a tRNA with a 3' CCA end + 2 CTP + ATP = a tRNA with a 3' CCACCA end + 3 diphosphate</text>
        <dbReference type="Rhea" id="RHEA:76235"/>
        <dbReference type="Rhea" id="RHEA-COMP:10468"/>
        <dbReference type="Rhea" id="RHEA-COMP:18655"/>
        <dbReference type="ChEBI" id="CHEBI:30616"/>
        <dbReference type="ChEBI" id="CHEBI:33019"/>
        <dbReference type="ChEBI" id="CHEBI:37563"/>
        <dbReference type="ChEBI" id="CHEBI:83071"/>
        <dbReference type="ChEBI" id="CHEBI:195187"/>
    </reaction>
</comment>
<evidence type="ECO:0000256" key="10">
    <source>
        <dbReference type="ARBA" id="ARBA00022884"/>
    </source>
</evidence>
<keyword evidence="9 12" id="KW-0460">Magnesium</keyword>
<gene>
    <name evidence="12" type="primary">cca</name>
    <name evidence="14" type="ORF">B0B51_09895</name>
</gene>
<name>A0A1U9VI52_9RALS</name>
<dbReference type="SUPFAM" id="SSF81891">
    <property type="entry name" value="Poly A polymerase C-terminal region-like"/>
    <property type="match status" value="1"/>
</dbReference>
<dbReference type="GO" id="GO:0004112">
    <property type="term" value="F:cyclic-nucleotide phosphodiesterase activity"/>
    <property type="evidence" value="ECO:0007669"/>
    <property type="project" value="UniProtKB-UniRule"/>
</dbReference>
<dbReference type="EMBL" id="CP019911">
    <property type="protein sequence ID" value="AQW30256.1"/>
    <property type="molecule type" value="Genomic_DNA"/>
</dbReference>
<evidence type="ECO:0000256" key="8">
    <source>
        <dbReference type="ARBA" id="ARBA00022840"/>
    </source>
</evidence>
<proteinExistence type="inferred from homology"/>
<dbReference type="PANTHER" id="PTHR47545:SF1">
    <property type="entry name" value="MULTIFUNCTIONAL CCA PROTEIN"/>
    <property type="match status" value="1"/>
</dbReference>
<comment type="subunit">
    <text evidence="12">Monomer. Can also form homodimers and oligomers.</text>
</comment>
<protein>
    <recommendedName>
        <fullName evidence="12">Multifunctional CCA protein</fullName>
    </recommendedName>
    <domain>
        <recommendedName>
            <fullName evidence="12">CCA-adding enzyme</fullName>
            <ecNumber evidence="12">2.7.7.72</ecNumber>
        </recommendedName>
        <alternativeName>
            <fullName evidence="12">CCA tRNA nucleotidyltransferase</fullName>
        </alternativeName>
        <alternativeName>
            <fullName evidence="12">tRNA CCA-pyrophosphorylase</fullName>
        </alternativeName>
        <alternativeName>
            <fullName evidence="12">tRNA adenylyl-/cytidylyl-transferase</fullName>
        </alternativeName>
        <alternativeName>
            <fullName evidence="12">tRNA nucleotidyltransferase</fullName>
        </alternativeName>
        <alternativeName>
            <fullName evidence="12">tRNA-NT</fullName>
        </alternativeName>
    </domain>
    <domain>
        <recommendedName>
            <fullName evidence="12">2'-nucleotidase</fullName>
            <ecNumber evidence="12">3.1.3.-</ecNumber>
        </recommendedName>
    </domain>
    <domain>
        <recommendedName>
            <fullName evidence="12">2',3'-cyclic phosphodiesterase</fullName>
            <ecNumber evidence="12">3.1.4.-</ecNumber>
        </recommendedName>
    </domain>
    <domain>
        <recommendedName>
            <fullName evidence="12">Phosphatase</fullName>
        </recommendedName>
    </domain>
</protein>
<dbReference type="HAMAP" id="MF_01261">
    <property type="entry name" value="CCA_bact_type1"/>
    <property type="match status" value="1"/>
</dbReference>
<dbReference type="CDD" id="cd05398">
    <property type="entry name" value="NT_ClassII-CCAase"/>
    <property type="match status" value="1"/>
</dbReference>
<evidence type="ECO:0000256" key="1">
    <source>
        <dbReference type="ARBA" id="ARBA00022596"/>
    </source>
</evidence>
<keyword evidence="1 12" id="KW-0533">Nickel</keyword>
<dbReference type="InterPro" id="IPR012006">
    <property type="entry name" value="CCA_bact"/>
</dbReference>
<dbReference type="GO" id="GO:0004810">
    <property type="term" value="F:CCA tRNA nucleotidyltransferase activity"/>
    <property type="evidence" value="ECO:0007669"/>
    <property type="project" value="UniProtKB-UniRule"/>
</dbReference>
<evidence type="ECO:0000256" key="11">
    <source>
        <dbReference type="ARBA" id="ARBA00023268"/>
    </source>
</evidence>
<evidence type="ECO:0000256" key="7">
    <source>
        <dbReference type="ARBA" id="ARBA00022800"/>
    </source>
</evidence>
<feature type="binding site" evidence="12">
    <location>
        <position position="30"/>
    </location>
    <ligand>
        <name>ATP</name>
        <dbReference type="ChEBI" id="CHEBI:30616"/>
    </ligand>
</feature>
<feature type="binding site" evidence="12">
    <location>
        <position position="165"/>
    </location>
    <ligand>
        <name>ATP</name>
        <dbReference type="ChEBI" id="CHEBI:30616"/>
    </ligand>
</feature>
<feature type="binding site" evidence="12">
    <location>
        <position position="30"/>
    </location>
    <ligand>
        <name>CTP</name>
        <dbReference type="ChEBI" id="CHEBI:37563"/>
    </ligand>
</feature>
<feature type="domain" description="HD" evidence="13">
    <location>
        <begin position="251"/>
        <end position="352"/>
    </location>
</feature>
<keyword evidence="2 12" id="KW-0808">Transferase</keyword>
<dbReference type="CDD" id="cd00077">
    <property type="entry name" value="HDc"/>
    <property type="match status" value="1"/>
</dbReference>
<comment type="function">
    <text evidence="12">Catalyzes the addition and repair of the essential 3'-terminal CCA sequence in tRNAs without using a nucleic acid template. Adds these three nucleotides in the order of C, C, and A to the tRNA nucleotide-73, using CTP and ATP as substrates and producing inorganic pyrophosphate. tRNA 3'-terminal CCA addition is required both for tRNA processing and repair. Also involved in tRNA surveillance by mediating tandem CCA addition to generate a CCACCA at the 3' terminus of unstable tRNAs. While stable tRNAs receive only 3'-terminal CCA, unstable tRNAs are marked with CCACCA and rapidly degraded.</text>
</comment>
<feature type="binding site" evidence="12">
    <location>
        <position position="110"/>
    </location>
    <ligand>
        <name>CTP</name>
        <dbReference type="ChEBI" id="CHEBI:37563"/>
    </ligand>
</feature>
<feature type="binding site" evidence="12">
    <location>
        <position position="162"/>
    </location>
    <ligand>
        <name>ATP</name>
        <dbReference type="ChEBI" id="CHEBI:30616"/>
    </ligand>
</feature>
<dbReference type="EC" id="3.1.4.-" evidence="12"/>
<dbReference type="GO" id="GO:0001680">
    <property type="term" value="P:tRNA 3'-terminal CCA addition"/>
    <property type="evidence" value="ECO:0007669"/>
    <property type="project" value="UniProtKB-UniRule"/>
</dbReference>
<dbReference type="PANTHER" id="PTHR47545">
    <property type="entry name" value="MULTIFUNCTIONAL CCA PROTEIN"/>
    <property type="match status" value="1"/>
</dbReference>
<organism evidence="14 15">
    <name type="scientific">blood disease bacterium A2-HR MARDI</name>
    <dbReference type="NCBI Taxonomy" id="1944648"/>
    <lineage>
        <taxon>Bacteria</taxon>
        <taxon>Pseudomonadati</taxon>
        <taxon>Pseudomonadota</taxon>
        <taxon>Betaproteobacteria</taxon>
        <taxon>Burkholderiales</taxon>
        <taxon>Burkholderiaceae</taxon>
        <taxon>Ralstonia</taxon>
        <taxon>Ralstonia solanacearum species complex</taxon>
    </lineage>
</organism>
<dbReference type="RefSeq" id="WP_078222484.1">
    <property type="nucleotide sequence ID" value="NZ_CP019911.1"/>
</dbReference>
<evidence type="ECO:0000313" key="14">
    <source>
        <dbReference type="EMBL" id="AQW30256.1"/>
    </source>
</evidence>
<feature type="binding site" evidence="12">
    <location>
        <position position="162"/>
    </location>
    <ligand>
        <name>CTP</name>
        <dbReference type="ChEBI" id="CHEBI:37563"/>
    </ligand>
</feature>
<evidence type="ECO:0000256" key="6">
    <source>
        <dbReference type="ARBA" id="ARBA00022741"/>
    </source>
</evidence>
<dbReference type="Pfam" id="PF01743">
    <property type="entry name" value="PolyA_pol"/>
    <property type="match status" value="1"/>
</dbReference>
<dbReference type="InterPro" id="IPR006674">
    <property type="entry name" value="HD_domain"/>
</dbReference>
<evidence type="ECO:0000256" key="4">
    <source>
        <dbReference type="ARBA" id="ARBA00022695"/>
    </source>
</evidence>
<dbReference type="Pfam" id="PF01966">
    <property type="entry name" value="HD"/>
    <property type="match status" value="1"/>
</dbReference>
<keyword evidence="6 12" id="KW-0547">Nucleotide-binding</keyword>
<dbReference type="InterPro" id="IPR043519">
    <property type="entry name" value="NT_sf"/>
</dbReference>
<dbReference type="InterPro" id="IPR032828">
    <property type="entry name" value="PolyA_RNA-bd"/>
</dbReference>
<dbReference type="GO" id="GO:0042245">
    <property type="term" value="P:RNA repair"/>
    <property type="evidence" value="ECO:0007669"/>
    <property type="project" value="UniProtKB-KW"/>
</dbReference>
<comment type="catalytic activity">
    <reaction evidence="12">
        <text>a tRNA precursor + 2 CTP + ATP = a tRNA with a 3' CCA end + 3 diphosphate</text>
        <dbReference type="Rhea" id="RHEA:14433"/>
        <dbReference type="Rhea" id="RHEA-COMP:10465"/>
        <dbReference type="Rhea" id="RHEA-COMP:10468"/>
        <dbReference type="ChEBI" id="CHEBI:30616"/>
        <dbReference type="ChEBI" id="CHEBI:33019"/>
        <dbReference type="ChEBI" id="CHEBI:37563"/>
        <dbReference type="ChEBI" id="CHEBI:74896"/>
        <dbReference type="ChEBI" id="CHEBI:83071"/>
        <dbReference type="EC" id="2.7.7.72"/>
    </reaction>
</comment>
<dbReference type="EC" id="3.1.3.-" evidence="12"/>
<accession>A0A1U9VI52</accession>
<feature type="binding site" evidence="12">
    <location>
        <position position="110"/>
    </location>
    <ligand>
        <name>ATP</name>
        <dbReference type="ChEBI" id="CHEBI:30616"/>
    </ligand>
</feature>
<comment type="cofactor">
    <cofactor evidence="12">
        <name>Ni(2+)</name>
        <dbReference type="ChEBI" id="CHEBI:49786"/>
    </cofactor>
    <text evidence="12">Nickel for phosphatase activity.</text>
</comment>
<evidence type="ECO:0000313" key="15">
    <source>
        <dbReference type="Proteomes" id="UP000189628"/>
    </source>
</evidence>
<dbReference type="NCBIfam" id="NF008137">
    <property type="entry name" value="PRK10885.1"/>
    <property type="match status" value="1"/>
</dbReference>
<dbReference type="Gene3D" id="3.30.460.10">
    <property type="entry name" value="Beta Polymerase, domain 2"/>
    <property type="match status" value="1"/>
</dbReference>
<dbReference type="PROSITE" id="PS51831">
    <property type="entry name" value="HD"/>
    <property type="match status" value="1"/>
</dbReference>
<keyword evidence="11 12" id="KW-0511">Multifunctional enzyme</keyword>
<dbReference type="SUPFAM" id="SSF81301">
    <property type="entry name" value="Nucleotidyltransferase"/>
    <property type="match status" value="1"/>
</dbReference>
<evidence type="ECO:0000256" key="9">
    <source>
        <dbReference type="ARBA" id="ARBA00022842"/>
    </source>
</evidence>